<comment type="function">
    <text evidence="10">GTP hydrolase that promotes the GTP-dependent binding of aminoacyl-tRNA to the A-site of ribosomes during protein biosynthesis.</text>
</comment>
<proteinExistence type="inferred from homology"/>
<dbReference type="NCBIfam" id="TIGR00485">
    <property type="entry name" value="EF-Tu"/>
    <property type="match status" value="1"/>
</dbReference>
<keyword evidence="10" id="KW-0479">Metal-binding</keyword>
<dbReference type="GO" id="GO:0003924">
    <property type="term" value="F:GTPase activity"/>
    <property type="evidence" value="ECO:0007669"/>
    <property type="project" value="UniProtKB-UniRule"/>
</dbReference>
<feature type="domain" description="Tr-type G" evidence="11">
    <location>
        <begin position="10"/>
        <end position="206"/>
    </location>
</feature>
<dbReference type="InterPro" id="IPR050055">
    <property type="entry name" value="EF-Tu_GTPase"/>
</dbReference>
<dbReference type="EC" id="3.6.5.3" evidence="10"/>
<feature type="binding site" evidence="10">
    <location>
        <position position="26"/>
    </location>
    <ligand>
        <name>Mg(2+)</name>
        <dbReference type="ChEBI" id="CHEBI:18420"/>
    </ligand>
</feature>
<dbReference type="FunFam" id="2.40.30.10:FF:000001">
    <property type="entry name" value="Elongation factor Tu"/>
    <property type="match status" value="1"/>
</dbReference>
<evidence type="ECO:0000256" key="7">
    <source>
        <dbReference type="ARBA" id="ARBA00022917"/>
    </source>
</evidence>
<comment type="subcellular location">
    <subcellularLocation>
        <location evidence="10">Cytoplasm</location>
    </subcellularLocation>
</comment>
<feature type="binding site" evidence="10">
    <location>
        <begin position="83"/>
        <end position="87"/>
    </location>
    <ligand>
        <name>GTP</name>
        <dbReference type="ChEBI" id="CHEBI:37565"/>
    </ligand>
</feature>
<dbReference type="InterPro" id="IPR009001">
    <property type="entry name" value="Transl_elong_EF1A/Init_IF2_C"/>
</dbReference>
<dbReference type="NCBIfam" id="TIGR00231">
    <property type="entry name" value="small_GTP"/>
    <property type="match status" value="1"/>
</dbReference>
<dbReference type="PANTHER" id="PTHR43721">
    <property type="entry name" value="ELONGATION FACTOR TU-RELATED"/>
    <property type="match status" value="1"/>
</dbReference>
<dbReference type="CDD" id="cd03697">
    <property type="entry name" value="EFTU_II"/>
    <property type="match status" value="1"/>
</dbReference>
<dbReference type="InterPro" id="IPR027417">
    <property type="entry name" value="P-loop_NTPase"/>
</dbReference>
<dbReference type="FunFam" id="3.40.50.300:FF:000003">
    <property type="entry name" value="Elongation factor Tu"/>
    <property type="match status" value="1"/>
</dbReference>
<evidence type="ECO:0000256" key="6">
    <source>
        <dbReference type="ARBA" id="ARBA00022842"/>
    </source>
</evidence>
<feature type="binding site" evidence="10">
    <location>
        <begin position="19"/>
        <end position="26"/>
    </location>
    <ligand>
        <name>GTP</name>
        <dbReference type="ChEBI" id="CHEBI:37565"/>
    </ligand>
</feature>
<evidence type="ECO:0000256" key="5">
    <source>
        <dbReference type="ARBA" id="ARBA00022801"/>
    </source>
</evidence>
<reference evidence="12 13" key="1">
    <citation type="submission" date="2018-05" db="EMBL/GenBank/DDBJ databases">
        <title>Evolution of GPA BGCs.</title>
        <authorList>
            <person name="Waglechner N."/>
            <person name="Wright G.D."/>
        </authorList>
    </citation>
    <scope>NUCLEOTIDE SEQUENCE [LARGE SCALE GENOMIC DNA]</scope>
    <source>
        <strain evidence="12 13">A82846</strain>
    </source>
</reference>
<evidence type="ECO:0000256" key="2">
    <source>
        <dbReference type="ARBA" id="ARBA00022490"/>
    </source>
</evidence>
<dbReference type="GO" id="GO:0003746">
    <property type="term" value="F:translation elongation factor activity"/>
    <property type="evidence" value="ECO:0007669"/>
    <property type="project" value="UniProtKB-UniRule"/>
</dbReference>
<dbReference type="NCBIfam" id="NF000766">
    <property type="entry name" value="PRK00049.1"/>
    <property type="match status" value="1"/>
</dbReference>
<keyword evidence="4 10" id="KW-0251">Elongation factor</keyword>
<dbReference type="AlphaFoldDB" id="A0A428YNK9"/>
<evidence type="ECO:0000259" key="11">
    <source>
        <dbReference type="PROSITE" id="PS51722"/>
    </source>
</evidence>
<keyword evidence="5 10" id="KW-0378">Hydrolase</keyword>
<keyword evidence="3 10" id="KW-0547">Nucleotide-binding</keyword>
<name>A0A428YNK9_KIBAR</name>
<dbReference type="CDD" id="cd01884">
    <property type="entry name" value="EF_Tu"/>
    <property type="match status" value="1"/>
</dbReference>
<dbReference type="GO" id="GO:0005829">
    <property type="term" value="C:cytosol"/>
    <property type="evidence" value="ECO:0007669"/>
    <property type="project" value="TreeGrafter"/>
</dbReference>
<comment type="similarity">
    <text evidence="1 10">Belongs to the TRAFAC class translation factor GTPase superfamily. Classic translation factor GTPase family. EF-Tu/EF-1A subfamily.</text>
</comment>
<dbReference type="SUPFAM" id="SSF50447">
    <property type="entry name" value="Translation proteins"/>
    <property type="match status" value="1"/>
</dbReference>
<dbReference type="InterPro" id="IPR033720">
    <property type="entry name" value="EFTU_2"/>
</dbReference>
<dbReference type="RefSeq" id="WP_037270070.1">
    <property type="nucleotide sequence ID" value="NZ_QHKI01000069.1"/>
</dbReference>
<keyword evidence="2 10" id="KW-0963">Cytoplasm</keyword>
<dbReference type="GO" id="GO:0000287">
    <property type="term" value="F:magnesium ion binding"/>
    <property type="evidence" value="ECO:0007669"/>
    <property type="project" value="UniProtKB-UniRule"/>
</dbReference>
<dbReference type="InterPro" id="IPR005225">
    <property type="entry name" value="Small_GTP-bd"/>
</dbReference>
<dbReference type="Gene3D" id="3.40.50.300">
    <property type="entry name" value="P-loop containing nucleotide triphosphate hydrolases"/>
    <property type="match status" value="1"/>
</dbReference>
<dbReference type="PANTHER" id="PTHR43721:SF22">
    <property type="entry name" value="ELONGATION FACTOR TU, MITOCHONDRIAL"/>
    <property type="match status" value="1"/>
</dbReference>
<keyword evidence="8 10" id="KW-0342">GTP-binding</keyword>
<dbReference type="Proteomes" id="UP000287547">
    <property type="component" value="Unassembled WGS sequence"/>
</dbReference>
<feature type="binding site" evidence="10">
    <location>
        <begin position="138"/>
        <end position="141"/>
    </location>
    <ligand>
        <name>GTP</name>
        <dbReference type="ChEBI" id="CHEBI:37565"/>
    </ligand>
</feature>
<protein>
    <recommendedName>
        <fullName evidence="9 10">Elongation factor Tu</fullName>
        <shortName evidence="10">EF-Tu</shortName>
        <ecNumber evidence="10">3.6.5.3</ecNumber>
    </recommendedName>
</protein>
<dbReference type="HAMAP" id="MF_00118_B">
    <property type="entry name" value="EF_Tu_B"/>
    <property type="match status" value="1"/>
</dbReference>
<dbReference type="InterPro" id="IPR004160">
    <property type="entry name" value="Transl_elong_EFTu/EF1A_C"/>
</dbReference>
<dbReference type="PROSITE" id="PS00301">
    <property type="entry name" value="G_TR_1"/>
    <property type="match status" value="1"/>
</dbReference>
<evidence type="ECO:0000256" key="9">
    <source>
        <dbReference type="ARBA" id="ARBA00029554"/>
    </source>
</evidence>
<dbReference type="EMBL" id="QHKI01000069">
    <property type="protein sequence ID" value="RSM69828.1"/>
    <property type="molecule type" value="Genomic_DNA"/>
</dbReference>
<sequence>MAKAKFERTKPHVNIGTVGHIDHGKTTLTAAISKVLHDKYPELNPFTPFDEIDKAPEEKQRGITISIAHIEYQTEKRHYAHVDCPGHADYIKNMITGAAQMDGAILVVAATDGPMPQTKEHVLLARQVGVPYIVVALNKADMVDDEEILELVELEVRELLTEYEFPGDDLPVVRVSALKALEGDPEWAAKLLELLDAVDENIPEPQRETDRPFLMPIEDVFTITGRGTVVTGRIERGVINVNEEVEILGIREKSTKTTVTGVEMFRKLLDQGQAGDNVGLLVRGVKREDVERGMVVAKPGTSTPHTEFEAQVYILSKDEGGRHTPFFQNYRPQFYFRTTDVTGVVTLPEGTEMVMPGDDTKMTVQLIQPIVMDEGMRFTIREGGRTVGAGTLTKIIK</sequence>
<evidence type="ECO:0000256" key="8">
    <source>
        <dbReference type="ARBA" id="ARBA00023134"/>
    </source>
</evidence>
<dbReference type="PROSITE" id="PS51722">
    <property type="entry name" value="G_TR_2"/>
    <property type="match status" value="1"/>
</dbReference>
<keyword evidence="6 10" id="KW-0460">Magnesium</keyword>
<dbReference type="GO" id="GO:0005525">
    <property type="term" value="F:GTP binding"/>
    <property type="evidence" value="ECO:0007669"/>
    <property type="project" value="UniProtKB-UniRule"/>
</dbReference>
<dbReference type="InterPro" id="IPR031157">
    <property type="entry name" value="G_TR_CS"/>
</dbReference>
<organism evidence="12 13">
    <name type="scientific">Kibdelosporangium aridum</name>
    <dbReference type="NCBI Taxonomy" id="2030"/>
    <lineage>
        <taxon>Bacteria</taxon>
        <taxon>Bacillati</taxon>
        <taxon>Actinomycetota</taxon>
        <taxon>Actinomycetes</taxon>
        <taxon>Pseudonocardiales</taxon>
        <taxon>Pseudonocardiaceae</taxon>
        <taxon>Kibdelosporangium</taxon>
    </lineage>
</organism>
<dbReference type="CDD" id="cd03707">
    <property type="entry name" value="EFTU_III"/>
    <property type="match status" value="1"/>
</dbReference>
<dbReference type="NCBIfam" id="NF009373">
    <property type="entry name" value="PRK12736.1"/>
    <property type="match status" value="1"/>
</dbReference>
<gene>
    <name evidence="10 12" type="primary">tuf</name>
    <name evidence="12" type="ORF">DMH04_45615</name>
</gene>
<dbReference type="Pfam" id="PF00009">
    <property type="entry name" value="GTP_EFTU"/>
    <property type="match status" value="1"/>
</dbReference>
<dbReference type="Pfam" id="PF03143">
    <property type="entry name" value="GTP_EFTU_D3"/>
    <property type="match status" value="1"/>
</dbReference>
<dbReference type="Pfam" id="PF03144">
    <property type="entry name" value="GTP_EFTU_D2"/>
    <property type="match status" value="1"/>
</dbReference>
<dbReference type="InterPro" id="IPR004161">
    <property type="entry name" value="EFTu-like_2"/>
</dbReference>
<keyword evidence="7 10" id="KW-0648">Protein biosynthesis</keyword>
<dbReference type="NCBIfam" id="NF009372">
    <property type="entry name" value="PRK12735.1"/>
    <property type="match status" value="1"/>
</dbReference>
<evidence type="ECO:0000313" key="13">
    <source>
        <dbReference type="Proteomes" id="UP000287547"/>
    </source>
</evidence>
<dbReference type="Gene3D" id="2.40.30.10">
    <property type="entry name" value="Translation factors"/>
    <property type="match status" value="2"/>
</dbReference>
<evidence type="ECO:0000256" key="10">
    <source>
        <dbReference type="HAMAP-Rule" id="MF_00118"/>
    </source>
</evidence>
<dbReference type="InterPro" id="IPR009000">
    <property type="entry name" value="Transl_B-barrel_sf"/>
</dbReference>
<comment type="caution">
    <text evidence="12">The sequence shown here is derived from an EMBL/GenBank/DDBJ whole genome shotgun (WGS) entry which is preliminary data.</text>
</comment>
<evidence type="ECO:0000256" key="1">
    <source>
        <dbReference type="ARBA" id="ARBA00007249"/>
    </source>
</evidence>
<dbReference type="SUPFAM" id="SSF52540">
    <property type="entry name" value="P-loop containing nucleoside triphosphate hydrolases"/>
    <property type="match status" value="1"/>
</dbReference>
<dbReference type="OrthoDB" id="9803139at2"/>
<dbReference type="SUPFAM" id="SSF50465">
    <property type="entry name" value="EF-Tu/eEF-1alpha/eIF2-gamma C-terminal domain"/>
    <property type="match status" value="1"/>
</dbReference>
<evidence type="ECO:0000256" key="3">
    <source>
        <dbReference type="ARBA" id="ARBA00022741"/>
    </source>
</evidence>
<accession>A0A428YNK9</accession>
<evidence type="ECO:0000256" key="4">
    <source>
        <dbReference type="ARBA" id="ARBA00022768"/>
    </source>
</evidence>
<dbReference type="InterPro" id="IPR000795">
    <property type="entry name" value="T_Tr_GTP-bd_dom"/>
</dbReference>
<dbReference type="InterPro" id="IPR004541">
    <property type="entry name" value="Transl_elong_EFTu/EF1A_bac/org"/>
</dbReference>
<dbReference type="PRINTS" id="PR00315">
    <property type="entry name" value="ELONGATNFCT"/>
</dbReference>
<evidence type="ECO:0000313" key="12">
    <source>
        <dbReference type="EMBL" id="RSM69828.1"/>
    </source>
</evidence>
<dbReference type="InterPro" id="IPR041709">
    <property type="entry name" value="EF-Tu_GTP-bd"/>
</dbReference>
<comment type="catalytic activity">
    <reaction evidence="10">
        <text>GTP + H2O = GDP + phosphate + H(+)</text>
        <dbReference type="Rhea" id="RHEA:19669"/>
        <dbReference type="ChEBI" id="CHEBI:15377"/>
        <dbReference type="ChEBI" id="CHEBI:15378"/>
        <dbReference type="ChEBI" id="CHEBI:37565"/>
        <dbReference type="ChEBI" id="CHEBI:43474"/>
        <dbReference type="ChEBI" id="CHEBI:58189"/>
        <dbReference type="EC" id="3.6.5.3"/>
    </reaction>
</comment>
<comment type="subunit">
    <text evidence="10">Monomer.</text>
</comment>